<evidence type="ECO:0000313" key="2">
    <source>
        <dbReference type="Proteomes" id="UP001481872"/>
    </source>
</evidence>
<keyword evidence="2" id="KW-1185">Reference proteome</keyword>
<dbReference type="Proteomes" id="UP001481872">
    <property type="component" value="Unassembled WGS sequence"/>
</dbReference>
<protein>
    <submittedName>
        <fullName evidence="1">Peroxide stress protein YaaA</fullName>
    </submittedName>
</protein>
<proteinExistence type="predicted"/>
<dbReference type="InterPro" id="IPR005583">
    <property type="entry name" value="YaaA"/>
</dbReference>
<dbReference type="PANTHER" id="PTHR30283:SF4">
    <property type="entry name" value="PEROXIDE STRESS RESISTANCE PROTEIN YAAA"/>
    <property type="match status" value="1"/>
</dbReference>
<accession>A0ABV1J830</accession>
<name>A0ABV1J830_9FIRM</name>
<organism evidence="1 2">
    <name type="scientific">Aedoeadaptatus acetigenes</name>
    <dbReference type="NCBI Taxonomy" id="2981723"/>
    <lineage>
        <taxon>Bacteria</taxon>
        <taxon>Bacillati</taxon>
        <taxon>Bacillota</taxon>
        <taxon>Tissierellia</taxon>
        <taxon>Tissierellales</taxon>
        <taxon>Peptoniphilaceae</taxon>
        <taxon>Aedoeadaptatus</taxon>
    </lineage>
</organism>
<dbReference type="EMBL" id="JBBNPS010000039">
    <property type="protein sequence ID" value="MEQ3354361.1"/>
    <property type="molecule type" value="Genomic_DNA"/>
</dbReference>
<comment type="caution">
    <text evidence="1">The sequence shown here is derived from an EMBL/GenBank/DDBJ whole genome shotgun (WGS) entry which is preliminary data.</text>
</comment>
<dbReference type="RefSeq" id="WP_349054633.1">
    <property type="nucleotide sequence ID" value="NZ_JBBNPS010000039.1"/>
</dbReference>
<gene>
    <name evidence="1" type="primary">yaaA</name>
    <name evidence="1" type="ORF">AAA081_08655</name>
</gene>
<dbReference type="PANTHER" id="PTHR30283">
    <property type="entry name" value="PEROXIDE STRESS RESPONSE PROTEIN YAAA"/>
    <property type="match status" value="1"/>
</dbReference>
<reference evidence="1 2" key="1">
    <citation type="submission" date="2024-04" db="EMBL/GenBank/DDBJ databases">
        <title>Human intestinal bacterial collection.</title>
        <authorList>
            <person name="Pauvert C."/>
            <person name="Hitch T.C.A."/>
            <person name="Clavel T."/>
        </authorList>
    </citation>
    <scope>NUCLEOTIDE SEQUENCE [LARGE SCALE GENOMIC DNA]</scope>
    <source>
        <strain evidence="1 2">CLA-SR-H026</strain>
    </source>
</reference>
<evidence type="ECO:0000313" key="1">
    <source>
        <dbReference type="EMBL" id="MEQ3354361.1"/>
    </source>
</evidence>
<sequence>MKSLLILSPSKEMDFTPGDRAPAMDVAAKKILNTLQSMTEHELAAQLQLKKEQTRIIYDAYQNAALPTAKAAADTYRGLAFRQMDGDGLLSPFARDRVRILSALYGPIAPEAPINPYRLDFTKSLNVEGEPLKSLQKRNFTEQLANCRIYNLASKEFSERIDKKKMAQWIDVEFYMDPSMKKRAPSATCKKLRGQLAAHLIAMESFDKETFAAFHYEGFHLLSSDEQGRYVYTR</sequence>
<dbReference type="Pfam" id="PF03883">
    <property type="entry name" value="H2O2_YaaD"/>
    <property type="match status" value="1"/>
</dbReference>